<protein>
    <submittedName>
        <fullName evidence="2">Uncharacterized protein</fullName>
    </submittedName>
</protein>
<evidence type="ECO:0000256" key="1">
    <source>
        <dbReference type="SAM" id="MobiDB-lite"/>
    </source>
</evidence>
<reference evidence="2 3" key="1">
    <citation type="submission" date="2018-06" db="EMBL/GenBank/DDBJ databases">
        <title>A transcriptomic atlas of mushroom development highlights an independent origin of complex multicellularity.</title>
        <authorList>
            <consortium name="DOE Joint Genome Institute"/>
            <person name="Krizsan K."/>
            <person name="Almasi E."/>
            <person name="Merenyi Z."/>
            <person name="Sahu N."/>
            <person name="Viragh M."/>
            <person name="Koszo T."/>
            <person name="Mondo S."/>
            <person name="Kiss B."/>
            <person name="Balint B."/>
            <person name="Kues U."/>
            <person name="Barry K."/>
            <person name="Hegedus J.C."/>
            <person name="Henrissat B."/>
            <person name="Johnson J."/>
            <person name="Lipzen A."/>
            <person name="Ohm R."/>
            <person name="Nagy I."/>
            <person name="Pangilinan J."/>
            <person name="Yan J."/>
            <person name="Xiong Y."/>
            <person name="Grigoriev I.V."/>
            <person name="Hibbett D.S."/>
            <person name="Nagy L.G."/>
        </authorList>
    </citation>
    <scope>NUCLEOTIDE SEQUENCE [LARGE SCALE GENOMIC DNA]</scope>
    <source>
        <strain evidence="2 3">SZMC22713</strain>
    </source>
</reference>
<feature type="region of interest" description="Disordered" evidence="1">
    <location>
        <begin position="398"/>
        <end position="461"/>
    </location>
</feature>
<dbReference type="Proteomes" id="UP000294933">
    <property type="component" value="Unassembled WGS sequence"/>
</dbReference>
<dbReference type="OrthoDB" id="3055171at2759"/>
<dbReference type="VEuPathDB" id="FungiDB:BD410DRAFT_902176"/>
<proteinExistence type="predicted"/>
<sequence length="461" mass="51221">MRDTESEKLLDVLWTWRPPKLTLAAEQRMPSGSGSTRYPEFYNQHLAPELVLKFVKHLPGIGKVIKGQVDSRVEKALAMEKGTLLLPKSTEAMDGKARLIPRKMYKEESVVEFYKIVVFYTCAPIASTLLLHPGTDRWATILELMRQNGPAPIAYANLRIRDHTGDAPDVSPALWNLDPPAFRELLQHLIDDEVLIDWCASISEFKLPSVGAEEMMAEIDRNARLNIDRRMESVAFPWEFCPYNKKKAKCINRDITTEIGDDVLPSVWNVLIQELSEPQSSNVGHAEAAVSGSSEIRWSQESPVLEHPTYKASREVTAKYFCDQAWVQAVFHDASLILMSTGNYEFIGIRDRKTQTLYISDLIIPSEYDAYLKLHTGFYITAIEDMLARVNSFLDRPLGTGGGEEEGGNDDHGSGDRRGGVGGMGGGGGGGDSVGRKRSTGEVLKGSPEKRPRHSATDLNG</sequence>
<organism evidence="2 3">
    <name type="scientific">Rickenella mellea</name>
    <dbReference type="NCBI Taxonomy" id="50990"/>
    <lineage>
        <taxon>Eukaryota</taxon>
        <taxon>Fungi</taxon>
        <taxon>Dikarya</taxon>
        <taxon>Basidiomycota</taxon>
        <taxon>Agaricomycotina</taxon>
        <taxon>Agaricomycetes</taxon>
        <taxon>Hymenochaetales</taxon>
        <taxon>Rickenellaceae</taxon>
        <taxon>Rickenella</taxon>
    </lineage>
</organism>
<dbReference type="AlphaFoldDB" id="A0A4Y7PMC1"/>
<keyword evidence="3" id="KW-1185">Reference proteome</keyword>
<dbReference type="EMBL" id="ML170249">
    <property type="protein sequence ID" value="TDL16196.1"/>
    <property type="molecule type" value="Genomic_DNA"/>
</dbReference>
<feature type="compositionally biased region" description="Gly residues" evidence="1">
    <location>
        <begin position="420"/>
        <end position="433"/>
    </location>
</feature>
<evidence type="ECO:0000313" key="2">
    <source>
        <dbReference type="EMBL" id="TDL16196.1"/>
    </source>
</evidence>
<gene>
    <name evidence="2" type="ORF">BD410DRAFT_902176</name>
</gene>
<accession>A0A4Y7PMC1</accession>
<name>A0A4Y7PMC1_9AGAM</name>
<evidence type="ECO:0000313" key="3">
    <source>
        <dbReference type="Proteomes" id="UP000294933"/>
    </source>
</evidence>
<feature type="compositionally biased region" description="Basic and acidic residues" evidence="1">
    <location>
        <begin position="409"/>
        <end position="419"/>
    </location>
</feature>